<dbReference type="EMBL" id="JAXIVS010000007">
    <property type="protein sequence ID" value="MDY7228944.1"/>
    <property type="molecule type" value="Genomic_DNA"/>
</dbReference>
<feature type="compositionally biased region" description="Basic and acidic residues" evidence="1">
    <location>
        <begin position="220"/>
        <end position="235"/>
    </location>
</feature>
<gene>
    <name evidence="4" type="ORF">SYV04_21175</name>
</gene>
<evidence type="ECO:0000313" key="5">
    <source>
        <dbReference type="Proteomes" id="UP001291309"/>
    </source>
</evidence>
<evidence type="ECO:0000259" key="3">
    <source>
        <dbReference type="Pfam" id="PF22767"/>
    </source>
</evidence>
<evidence type="ECO:0000256" key="1">
    <source>
        <dbReference type="SAM" id="MobiDB-lite"/>
    </source>
</evidence>
<sequence>MTPTTDGRRALQGRVQLVLPPVSTEVGAALDALCGGLHGADELTGLASRAGVADAATLQLLLKALGTHGALSRTLLSEGIPLATLTPATPRASGPGPGQGVRHTLSRFAFTRPVDGGTVLETPLSATRVWMPTWHGPALLGALATPRSSEELGALVPGISTEAVTVFLRMLAEAGVLTEAGPDGAPHESEALTTWEFHDLLFHSRSRWPPREGGTGATYRFRDRVPKPPEKKEPPSGEMLALPVPDLAEARRRDPPFTEVLERRRSIREHGPRRVTLAELGELLYRAVGERQAALQGGPVREARPYPAGGGLYESEVYVIAHQCEGLERGLYSYRPENHALYRMTGATPEVEQLLKGAVTGAALSESPQVLLVLTARFATVAWKYESMAYALMLKHVGVIFQTLYMVATAMGLAPCALGGGRADVFARASGLDPLVEGSVGEFLLGAPRDTSKS</sequence>
<dbReference type="Gene3D" id="3.40.109.10">
    <property type="entry name" value="NADH Oxidase"/>
    <property type="match status" value="1"/>
</dbReference>
<evidence type="ECO:0000313" key="4">
    <source>
        <dbReference type="EMBL" id="MDY7228944.1"/>
    </source>
</evidence>
<dbReference type="CDD" id="cd02142">
    <property type="entry name" value="McbC_SagB-like_oxidoreductase"/>
    <property type="match status" value="1"/>
</dbReference>
<dbReference type="InterPro" id="IPR020051">
    <property type="entry name" value="SagB-type_dehydrogenase"/>
</dbReference>
<dbReference type="SUPFAM" id="SSF55469">
    <property type="entry name" value="FMN-dependent nitroreductase-like"/>
    <property type="match status" value="1"/>
</dbReference>
<dbReference type="InterPro" id="IPR054488">
    <property type="entry name" value="ThcOx_dom2"/>
</dbReference>
<feature type="domain" description="Cyanobactin oxidase ThcOx second" evidence="3">
    <location>
        <begin position="104"/>
        <end position="207"/>
    </location>
</feature>
<dbReference type="InterPro" id="IPR052544">
    <property type="entry name" value="Bacteriocin_Proc_Enz"/>
</dbReference>
<organism evidence="4 5">
    <name type="scientific">Hyalangium rubrum</name>
    <dbReference type="NCBI Taxonomy" id="3103134"/>
    <lineage>
        <taxon>Bacteria</taxon>
        <taxon>Pseudomonadati</taxon>
        <taxon>Myxococcota</taxon>
        <taxon>Myxococcia</taxon>
        <taxon>Myxococcales</taxon>
        <taxon>Cystobacterineae</taxon>
        <taxon>Archangiaceae</taxon>
        <taxon>Hyalangium</taxon>
    </lineage>
</organism>
<dbReference type="InterPro" id="IPR029479">
    <property type="entry name" value="Nitroreductase"/>
</dbReference>
<feature type="domain" description="Nitroreductase" evidence="2">
    <location>
        <begin position="262"/>
        <end position="437"/>
    </location>
</feature>
<dbReference type="Pfam" id="PF22767">
    <property type="entry name" value="ThcOx"/>
    <property type="match status" value="1"/>
</dbReference>
<dbReference type="RefSeq" id="WP_321547671.1">
    <property type="nucleotide sequence ID" value="NZ_JAXIVS010000007.1"/>
</dbReference>
<dbReference type="Proteomes" id="UP001291309">
    <property type="component" value="Unassembled WGS sequence"/>
</dbReference>
<name>A0ABU5H7S9_9BACT</name>
<comment type="caution">
    <text evidence="4">The sequence shown here is derived from an EMBL/GenBank/DDBJ whole genome shotgun (WGS) entry which is preliminary data.</text>
</comment>
<dbReference type="NCBIfam" id="TIGR03605">
    <property type="entry name" value="antibiot_sagB"/>
    <property type="match status" value="1"/>
</dbReference>
<accession>A0ABU5H7S9</accession>
<protein>
    <submittedName>
        <fullName evidence="4">SagB family peptide dehydrogenase</fullName>
    </submittedName>
</protein>
<keyword evidence="5" id="KW-1185">Reference proteome</keyword>
<dbReference type="InterPro" id="IPR000415">
    <property type="entry name" value="Nitroreductase-like"/>
</dbReference>
<feature type="region of interest" description="Disordered" evidence="1">
    <location>
        <begin position="211"/>
        <end position="256"/>
    </location>
</feature>
<dbReference type="PANTHER" id="PTHR43745">
    <property type="entry name" value="NITROREDUCTASE MJ1384-RELATED"/>
    <property type="match status" value="1"/>
</dbReference>
<dbReference type="Pfam" id="PF00881">
    <property type="entry name" value="Nitroreductase"/>
    <property type="match status" value="1"/>
</dbReference>
<reference evidence="4 5" key="1">
    <citation type="submission" date="2023-12" db="EMBL/GenBank/DDBJ databases">
        <title>the genome sequence of Hyalangium sp. s54d21.</title>
        <authorList>
            <person name="Zhang X."/>
        </authorList>
    </citation>
    <scope>NUCLEOTIDE SEQUENCE [LARGE SCALE GENOMIC DNA]</scope>
    <source>
        <strain evidence="5">s54d21</strain>
    </source>
</reference>
<proteinExistence type="predicted"/>
<evidence type="ECO:0000259" key="2">
    <source>
        <dbReference type="Pfam" id="PF00881"/>
    </source>
</evidence>
<dbReference type="PANTHER" id="PTHR43745:SF2">
    <property type="entry name" value="NITROREDUCTASE MJ1384-RELATED"/>
    <property type="match status" value="1"/>
</dbReference>